<protein>
    <recommendedName>
        <fullName evidence="1">SGNH hydrolase-type esterase domain-containing protein</fullName>
    </recommendedName>
</protein>
<dbReference type="PANTHER" id="PTHR30383:SF29">
    <property type="entry name" value="SGNH HYDROLASE-TYPE ESTERASE DOMAIN-CONTAINING PROTEIN"/>
    <property type="match status" value="1"/>
</dbReference>
<gene>
    <name evidence="2" type="ORF">FYJ60_06300</name>
</gene>
<sequence length="216" mass="24364">MKRILCYGDSNTYGADGRRYRTERISLRYDEQTRWTSLLQKNLGSDYLISEEGFNGRTTVFDDPMENGRNGFAYLDVIFGSHQPLDLVILMLGTNDAKPRFSASSRDISRGMERIILHLKDLIRSSINPDTKILLLAPPHIERCETGEYLYGFDENSSLKSHELAVKYSQLAGNNGCLFADTSKWVSPDPSDGIHLGPEAHKVFAQKLTELLTSIL</sequence>
<dbReference type="InterPro" id="IPR013830">
    <property type="entry name" value="SGNH_hydro"/>
</dbReference>
<evidence type="ECO:0000313" key="3">
    <source>
        <dbReference type="Proteomes" id="UP000466864"/>
    </source>
</evidence>
<accession>A0A7X2TPD9</accession>
<dbReference type="Proteomes" id="UP000466864">
    <property type="component" value="Unassembled WGS sequence"/>
</dbReference>
<dbReference type="RefSeq" id="WP_154457825.1">
    <property type="nucleotide sequence ID" value="NZ_VUMV01000003.1"/>
</dbReference>
<keyword evidence="3" id="KW-1185">Reference proteome</keyword>
<name>A0A7X2TPD9_9FIRM</name>
<dbReference type="Gene3D" id="3.40.50.1110">
    <property type="entry name" value="SGNH hydrolase"/>
    <property type="match status" value="1"/>
</dbReference>
<dbReference type="InterPro" id="IPR051532">
    <property type="entry name" value="Ester_Hydrolysis_Enzymes"/>
</dbReference>
<comment type="caution">
    <text evidence="2">The sequence shown here is derived from an EMBL/GenBank/DDBJ whole genome shotgun (WGS) entry which is preliminary data.</text>
</comment>
<dbReference type="PANTHER" id="PTHR30383">
    <property type="entry name" value="THIOESTERASE 1/PROTEASE 1/LYSOPHOSPHOLIPASE L1"/>
    <property type="match status" value="1"/>
</dbReference>
<dbReference type="Pfam" id="PF13472">
    <property type="entry name" value="Lipase_GDSL_2"/>
    <property type="match status" value="1"/>
</dbReference>
<dbReference type="EMBL" id="VUMV01000003">
    <property type="protein sequence ID" value="MST81923.1"/>
    <property type="molecule type" value="Genomic_DNA"/>
</dbReference>
<dbReference type="InterPro" id="IPR036514">
    <property type="entry name" value="SGNH_hydro_sf"/>
</dbReference>
<dbReference type="SUPFAM" id="SSF52266">
    <property type="entry name" value="SGNH hydrolase"/>
    <property type="match status" value="1"/>
</dbReference>
<reference evidence="2 3" key="1">
    <citation type="submission" date="2019-08" db="EMBL/GenBank/DDBJ databases">
        <title>In-depth cultivation of the pig gut microbiome towards novel bacterial diversity and tailored functional studies.</title>
        <authorList>
            <person name="Wylensek D."/>
            <person name="Hitch T.C.A."/>
            <person name="Clavel T."/>
        </authorList>
    </citation>
    <scope>NUCLEOTIDE SEQUENCE [LARGE SCALE GENOMIC DNA]</scope>
    <source>
        <strain evidence="2 3">Oil+RF-744-WCA-WT-13</strain>
    </source>
</reference>
<evidence type="ECO:0000313" key="2">
    <source>
        <dbReference type="EMBL" id="MST81923.1"/>
    </source>
</evidence>
<dbReference type="AlphaFoldDB" id="A0A7X2TPD9"/>
<evidence type="ECO:0000259" key="1">
    <source>
        <dbReference type="Pfam" id="PF13472"/>
    </source>
</evidence>
<feature type="domain" description="SGNH hydrolase-type esterase" evidence="1">
    <location>
        <begin position="6"/>
        <end position="202"/>
    </location>
</feature>
<organism evidence="2 3">
    <name type="scientific">Bilifractor porci</name>
    <dbReference type="NCBI Taxonomy" id="2606636"/>
    <lineage>
        <taxon>Bacteria</taxon>
        <taxon>Bacillati</taxon>
        <taxon>Bacillota</taxon>
        <taxon>Clostridia</taxon>
        <taxon>Lachnospirales</taxon>
        <taxon>Lachnospiraceae</taxon>
        <taxon>Bilifractor</taxon>
    </lineage>
</organism>
<proteinExistence type="predicted"/>